<sequence length="155" mass="17207">MNIQGLEFPDDFQYAPALGLWLREEADGQLTLGLNAYGCALYGEIFAFTPKRLGARIEEGRSFGVLEFAKAATSSRSPLGGELSAINEALEQRPALIHRDCYGAGWLVRLRPEDWPAQRQRFPQGEAARGALEAQMRLDGFDPDNPAVQALKWKK</sequence>
<dbReference type="PROSITE" id="PS00189">
    <property type="entry name" value="LIPOYL"/>
    <property type="match status" value="1"/>
</dbReference>
<evidence type="ECO:0000256" key="2">
    <source>
        <dbReference type="ARBA" id="ARBA00022823"/>
    </source>
</evidence>
<protein>
    <submittedName>
        <fullName evidence="3">Glycine cleavage system protein H</fullName>
    </submittedName>
</protein>
<comment type="caution">
    <text evidence="3">The sequence shown here is derived from an EMBL/GenBank/DDBJ whole genome shotgun (WGS) entry which is preliminary data.</text>
</comment>
<name>A0A0B3BG48_9PSED</name>
<dbReference type="InterPro" id="IPR033753">
    <property type="entry name" value="GCV_H/Fam206"/>
</dbReference>
<dbReference type="SUPFAM" id="SSF51230">
    <property type="entry name" value="Single hybrid motif"/>
    <property type="match status" value="1"/>
</dbReference>
<dbReference type="AlphaFoldDB" id="A0A0B3BG48"/>
<evidence type="ECO:0000256" key="1">
    <source>
        <dbReference type="ARBA" id="ARBA00001938"/>
    </source>
</evidence>
<keyword evidence="2" id="KW-0450">Lipoyl</keyword>
<dbReference type="GO" id="GO:0009249">
    <property type="term" value="P:protein lipoylation"/>
    <property type="evidence" value="ECO:0007669"/>
    <property type="project" value="TreeGrafter"/>
</dbReference>
<comment type="cofactor">
    <cofactor evidence="1">
        <name>(R)-lipoate</name>
        <dbReference type="ChEBI" id="CHEBI:83088"/>
    </cofactor>
</comment>
<dbReference type="Gene3D" id="2.40.50.100">
    <property type="match status" value="1"/>
</dbReference>
<evidence type="ECO:0000313" key="4">
    <source>
        <dbReference type="Proteomes" id="UP000030980"/>
    </source>
</evidence>
<keyword evidence="4" id="KW-1185">Reference proteome</keyword>
<dbReference type="GO" id="GO:0005829">
    <property type="term" value="C:cytosol"/>
    <property type="evidence" value="ECO:0007669"/>
    <property type="project" value="TreeGrafter"/>
</dbReference>
<reference evidence="3 4" key="1">
    <citation type="submission" date="2014-11" db="EMBL/GenBank/DDBJ databases">
        <title>Genome sequence of Pseudomonas tuomuerensis JCM 14085.</title>
        <authorList>
            <person name="Shin S.-K."/>
            <person name="Yi H."/>
        </authorList>
    </citation>
    <scope>NUCLEOTIDE SEQUENCE [LARGE SCALE GENOMIC DNA]</scope>
    <source>
        <strain evidence="3 4">JCM 14085</strain>
    </source>
</reference>
<dbReference type="Proteomes" id="UP000030980">
    <property type="component" value="Unassembled WGS sequence"/>
</dbReference>
<dbReference type="PANTHER" id="PTHR11715:SF3">
    <property type="entry name" value="GLYCINE CLEAVAGE SYSTEM H PROTEIN-RELATED"/>
    <property type="match status" value="1"/>
</dbReference>
<dbReference type="GO" id="GO:0005960">
    <property type="term" value="C:glycine cleavage complex"/>
    <property type="evidence" value="ECO:0007669"/>
    <property type="project" value="InterPro"/>
</dbReference>
<accession>A0A0B3BG48</accession>
<dbReference type="OrthoDB" id="9796712at2"/>
<dbReference type="RefSeq" id="WP_039607314.1">
    <property type="nucleotide sequence ID" value="NZ_FMUP01000009.1"/>
</dbReference>
<dbReference type="InterPro" id="IPR002930">
    <property type="entry name" value="GCV_H"/>
</dbReference>
<dbReference type="EMBL" id="JTAK01000011">
    <property type="protein sequence ID" value="KHO63478.1"/>
    <property type="molecule type" value="Genomic_DNA"/>
</dbReference>
<dbReference type="InterPro" id="IPR003016">
    <property type="entry name" value="2-oxoA_DH_lipoyl-BS"/>
</dbReference>
<organism evidence="3 4">
    <name type="scientific">Pseudomonas flexibilis</name>
    <dbReference type="NCBI Taxonomy" id="706570"/>
    <lineage>
        <taxon>Bacteria</taxon>
        <taxon>Pseudomonadati</taxon>
        <taxon>Pseudomonadota</taxon>
        <taxon>Gammaproteobacteria</taxon>
        <taxon>Pseudomonadales</taxon>
        <taxon>Pseudomonadaceae</taxon>
        <taxon>Pseudomonas</taxon>
    </lineage>
</organism>
<evidence type="ECO:0000313" key="3">
    <source>
        <dbReference type="EMBL" id="KHO63478.1"/>
    </source>
</evidence>
<dbReference type="Pfam" id="PF01597">
    <property type="entry name" value="GCV_H"/>
    <property type="match status" value="1"/>
</dbReference>
<dbReference type="STRING" id="706570.PT85_16950"/>
<dbReference type="CDD" id="cd06848">
    <property type="entry name" value="GCS_H"/>
    <property type="match status" value="1"/>
</dbReference>
<dbReference type="GO" id="GO:0019464">
    <property type="term" value="P:glycine decarboxylation via glycine cleavage system"/>
    <property type="evidence" value="ECO:0007669"/>
    <property type="project" value="InterPro"/>
</dbReference>
<proteinExistence type="predicted"/>
<dbReference type="PANTHER" id="PTHR11715">
    <property type="entry name" value="GLYCINE CLEAVAGE SYSTEM H PROTEIN"/>
    <property type="match status" value="1"/>
</dbReference>
<gene>
    <name evidence="3" type="ORF">PT85_16950</name>
</gene>
<dbReference type="InterPro" id="IPR011053">
    <property type="entry name" value="Single_hybrid_motif"/>
</dbReference>